<comment type="similarity">
    <text evidence="2">Belongs to the cytochrome P450 family.</text>
</comment>
<dbReference type="Proteomes" id="UP000452235">
    <property type="component" value="Unassembled WGS sequence"/>
</dbReference>
<dbReference type="InterPro" id="IPR002403">
    <property type="entry name" value="Cyt_P450_E_grp-IV"/>
</dbReference>
<accession>A0A5M3YVI8</accession>
<dbReference type="AlphaFoldDB" id="A0A5M3YVI8"/>
<sequence length="506" mass="56317">MLDLYRLVALGAVVALGYALSRRQHRDPREPPAVGSGIPIVGHLLGLLWYGVGYFSLMTEKYTYPIFSLDMVFGKAYLVTSPALLQAIQRNKALTFDPFLTMSAQRIAGIRGPGLELMREKQSGGQGLNQKVVHAMHPTLTGRPLDRMNERMTQLLSPLVDELARRKMVDLYSWCSHVITLASTEASYGPLNPYKSREVEDAFWAFESNLSPLTANFLPWLTARKAWKGRETAVKAVIKYYELGGHEEGSEMTYVRYKTLREGGMSVEDTARSEVTMAIGLLSNTVPASFWVLFELYSRPELLREIRQEVAHNALRVTAAKKHVIDISALRDHCPLLVSVFQEVLRTGSSTSPTRFVLNDLVLADKYLLRSGSVISMPGASMGRNPDAWGNTAGDFEPKRFIKTDKTPRRTGGFMTFGVSPVLCPGRHFASSEILGMTAMMVLRYDLTPVDGAWTPPPVNPMAITSITRPIKGGFDVRVSPRKEYEGVRWDCEAQEGNGMFNLMVG</sequence>
<dbReference type="CDD" id="cd11040">
    <property type="entry name" value="CYP7_CYP8-like"/>
    <property type="match status" value="1"/>
</dbReference>
<keyword evidence="5 6" id="KW-0408">Iron</keyword>
<organism evidence="7 8">
    <name type="scientific">Aspergillus terreus</name>
    <dbReference type="NCBI Taxonomy" id="33178"/>
    <lineage>
        <taxon>Eukaryota</taxon>
        <taxon>Fungi</taxon>
        <taxon>Dikarya</taxon>
        <taxon>Ascomycota</taxon>
        <taxon>Pezizomycotina</taxon>
        <taxon>Eurotiomycetes</taxon>
        <taxon>Eurotiomycetidae</taxon>
        <taxon>Eurotiales</taxon>
        <taxon>Aspergillaceae</taxon>
        <taxon>Aspergillus</taxon>
        <taxon>Aspergillus subgen. Circumdati</taxon>
    </lineage>
</organism>
<dbReference type="VEuPathDB" id="FungiDB:ATEG_00435"/>
<keyword evidence="3 6" id="KW-0479">Metal-binding</keyword>
<dbReference type="InterPro" id="IPR036396">
    <property type="entry name" value="Cyt_P450_sf"/>
</dbReference>
<evidence type="ECO:0000313" key="7">
    <source>
        <dbReference type="EMBL" id="GFF14368.1"/>
    </source>
</evidence>
<name>A0A5M3YVI8_ASPTE</name>
<dbReference type="InterPro" id="IPR001128">
    <property type="entry name" value="Cyt_P450"/>
</dbReference>
<dbReference type="Pfam" id="PF00067">
    <property type="entry name" value="p450"/>
    <property type="match status" value="1"/>
</dbReference>
<dbReference type="Gene3D" id="1.10.630.10">
    <property type="entry name" value="Cytochrome P450"/>
    <property type="match status" value="1"/>
</dbReference>
<evidence type="ECO:0000256" key="1">
    <source>
        <dbReference type="ARBA" id="ARBA00001971"/>
    </source>
</evidence>
<dbReference type="GO" id="GO:0016705">
    <property type="term" value="F:oxidoreductase activity, acting on paired donors, with incorporation or reduction of molecular oxygen"/>
    <property type="evidence" value="ECO:0007669"/>
    <property type="project" value="InterPro"/>
</dbReference>
<keyword evidence="8" id="KW-1185">Reference proteome</keyword>
<evidence type="ECO:0000256" key="3">
    <source>
        <dbReference type="ARBA" id="ARBA00022723"/>
    </source>
</evidence>
<dbReference type="PRINTS" id="PR00465">
    <property type="entry name" value="EP450IV"/>
</dbReference>
<proteinExistence type="inferred from homology"/>
<feature type="binding site" description="axial binding residue" evidence="6">
    <location>
        <position position="424"/>
    </location>
    <ligand>
        <name>heme</name>
        <dbReference type="ChEBI" id="CHEBI:30413"/>
    </ligand>
    <ligandPart>
        <name>Fe</name>
        <dbReference type="ChEBI" id="CHEBI:18248"/>
    </ligandPart>
</feature>
<comment type="cofactor">
    <cofactor evidence="1 6">
        <name>heme</name>
        <dbReference type="ChEBI" id="CHEBI:30413"/>
    </cofactor>
</comment>
<evidence type="ECO:0000256" key="6">
    <source>
        <dbReference type="PIRSR" id="PIRSR602403-1"/>
    </source>
</evidence>
<comment type="caution">
    <text evidence="7">The sequence shown here is derived from an EMBL/GenBank/DDBJ whole genome shotgun (WGS) entry which is preliminary data.</text>
</comment>
<reference evidence="7 8" key="1">
    <citation type="submission" date="2020-01" db="EMBL/GenBank/DDBJ databases">
        <title>Aspergillus terreus IFO 6365 whole genome shotgun sequence.</title>
        <authorList>
            <person name="Kanamasa S."/>
            <person name="Takahashi H."/>
        </authorList>
    </citation>
    <scope>NUCLEOTIDE SEQUENCE [LARGE SCALE GENOMIC DNA]</scope>
    <source>
        <strain evidence="7 8">IFO 6365</strain>
    </source>
</reference>
<keyword evidence="6" id="KW-0349">Heme</keyword>
<evidence type="ECO:0000256" key="5">
    <source>
        <dbReference type="ARBA" id="ARBA00023004"/>
    </source>
</evidence>
<dbReference type="SUPFAM" id="SSF48264">
    <property type="entry name" value="Cytochrome P450"/>
    <property type="match status" value="1"/>
</dbReference>
<keyword evidence="4" id="KW-0560">Oxidoreductase</keyword>
<evidence type="ECO:0000256" key="2">
    <source>
        <dbReference type="ARBA" id="ARBA00010617"/>
    </source>
</evidence>
<gene>
    <name evidence="7" type="ORF">ATEIFO6365_0003043400</name>
</gene>
<dbReference type="EMBL" id="BLJY01000003">
    <property type="protein sequence ID" value="GFF14368.1"/>
    <property type="molecule type" value="Genomic_DNA"/>
</dbReference>
<dbReference type="PANTHER" id="PTHR47582:SF1">
    <property type="entry name" value="P450, PUTATIVE (EUROFUNG)-RELATED"/>
    <property type="match status" value="1"/>
</dbReference>
<dbReference type="GO" id="GO:0020037">
    <property type="term" value="F:heme binding"/>
    <property type="evidence" value="ECO:0007669"/>
    <property type="project" value="InterPro"/>
</dbReference>
<dbReference type="InterPro" id="IPR053007">
    <property type="entry name" value="CYP450_monoxygenase_sec-met"/>
</dbReference>
<dbReference type="GO" id="GO:0005506">
    <property type="term" value="F:iron ion binding"/>
    <property type="evidence" value="ECO:0007669"/>
    <property type="project" value="InterPro"/>
</dbReference>
<dbReference type="OrthoDB" id="3366823at2759"/>
<evidence type="ECO:0000256" key="4">
    <source>
        <dbReference type="ARBA" id="ARBA00023002"/>
    </source>
</evidence>
<evidence type="ECO:0000313" key="8">
    <source>
        <dbReference type="Proteomes" id="UP000452235"/>
    </source>
</evidence>
<protein>
    <submittedName>
        <fullName evidence="7">Cytochrome P450</fullName>
    </submittedName>
</protein>
<dbReference type="GO" id="GO:0004497">
    <property type="term" value="F:monooxygenase activity"/>
    <property type="evidence" value="ECO:0007669"/>
    <property type="project" value="InterPro"/>
</dbReference>
<dbReference type="PANTHER" id="PTHR47582">
    <property type="entry name" value="P450, PUTATIVE (EUROFUNG)-RELATED"/>
    <property type="match status" value="1"/>
</dbReference>